<keyword evidence="3" id="KW-1185">Reference proteome</keyword>
<dbReference type="GO" id="GO:0008703">
    <property type="term" value="F:5-amino-6-(5-phosphoribosylamino)uracil reductase activity"/>
    <property type="evidence" value="ECO:0007669"/>
    <property type="project" value="InterPro"/>
</dbReference>
<evidence type="ECO:0000313" key="2">
    <source>
        <dbReference type="EMBL" id="KGN40378.1"/>
    </source>
</evidence>
<dbReference type="GO" id="GO:0003677">
    <property type="term" value="F:DNA binding"/>
    <property type="evidence" value="ECO:0007669"/>
    <property type="project" value="UniProtKB-KW"/>
</dbReference>
<dbReference type="InterPro" id="IPR050765">
    <property type="entry name" value="Riboflavin_Biosynth_HTPR"/>
</dbReference>
<feature type="domain" description="Bacterial bifunctional deaminase-reductase C-terminal" evidence="1">
    <location>
        <begin position="9"/>
        <end position="187"/>
    </location>
</feature>
<evidence type="ECO:0000259" key="1">
    <source>
        <dbReference type="Pfam" id="PF01872"/>
    </source>
</evidence>
<reference evidence="2 3" key="1">
    <citation type="submission" date="2013-08" db="EMBL/GenBank/DDBJ databases">
        <title>The genome sequence of Knoellia aerolata.</title>
        <authorList>
            <person name="Zhu W."/>
            <person name="Wang G."/>
        </authorList>
    </citation>
    <scope>NUCLEOTIDE SEQUENCE [LARGE SCALE GENOMIC DNA]</scope>
    <source>
        <strain evidence="2 3">DSM 18566</strain>
    </source>
</reference>
<dbReference type="STRING" id="1385519.N801_14600"/>
<protein>
    <submittedName>
        <fullName evidence="2">DNA-binding protein</fullName>
    </submittedName>
</protein>
<dbReference type="InterPro" id="IPR002734">
    <property type="entry name" value="RibDG_C"/>
</dbReference>
<dbReference type="GO" id="GO:0009231">
    <property type="term" value="P:riboflavin biosynthetic process"/>
    <property type="evidence" value="ECO:0007669"/>
    <property type="project" value="InterPro"/>
</dbReference>
<gene>
    <name evidence="2" type="ORF">N801_14600</name>
</gene>
<keyword evidence="2" id="KW-0238">DNA-binding</keyword>
<dbReference type="eggNOG" id="COG0262">
    <property type="taxonomic scope" value="Bacteria"/>
</dbReference>
<dbReference type="SUPFAM" id="SSF53597">
    <property type="entry name" value="Dihydrofolate reductase-like"/>
    <property type="match status" value="1"/>
</dbReference>
<name>A0A0A0JT95_9MICO</name>
<dbReference type="Gene3D" id="3.40.430.10">
    <property type="entry name" value="Dihydrofolate Reductase, subunit A"/>
    <property type="match status" value="1"/>
</dbReference>
<comment type="caution">
    <text evidence="2">The sequence shown here is derived from an EMBL/GenBank/DDBJ whole genome shotgun (WGS) entry which is preliminary data.</text>
</comment>
<proteinExistence type="predicted"/>
<dbReference type="Pfam" id="PF01872">
    <property type="entry name" value="RibD_C"/>
    <property type="match status" value="1"/>
</dbReference>
<dbReference type="PANTHER" id="PTHR38011:SF12">
    <property type="entry name" value="BIFUNCTIONAL DEAMINASE-REDUCTASE DOMAIN PROTEIN"/>
    <property type="match status" value="1"/>
</dbReference>
<accession>A0A0A0JT95</accession>
<dbReference type="Proteomes" id="UP000030013">
    <property type="component" value="Unassembled WGS sequence"/>
</dbReference>
<dbReference type="AlphaFoldDB" id="A0A0A0JT95"/>
<dbReference type="PANTHER" id="PTHR38011">
    <property type="entry name" value="DIHYDROFOLATE REDUCTASE FAMILY PROTEIN (AFU_ORTHOLOGUE AFUA_8G06820)"/>
    <property type="match status" value="1"/>
</dbReference>
<dbReference type="InterPro" id="IPR024072">
    <property type="entry name" value="DHFR-like_dom_sf"/>
</dbReference>
<sequence length="200" mass="21047">MAMSRVVGDISMSLDGFVTGPEPDLEHGLGRDADPLHAWVWSGDPTDRAVLEEATADSGAVVMGRTLFDVVDGPHGWTDEVGYGADRAARPPFFVVTSSEPASVRLAPTHDFTFVLDGPAAAVEQARTAAGERDVFVMGGAAVIRGCLEAGLLDELRLHLSPVVLGGGTPLFVGATRRVLTQRDVRVSPNATHLTYAVGD</sequence>
<dbReference type="EMBL" id="AVPL01000043">
    <property type="protein sequence ID" value="KGN40378.1"/>
    <property type="molecule type" value="Genomic_DNA"/>
</dbReference>
<evidence type="ECO:0000313" key="3">
    <source>
        <dbReference type="Proteomes" id="UP000030013"/>
    </source>
</evidence>
<organism evidence="2 3">
    <name type="scientific">Knoellia aerolata DSM 18566</name>
    <dbReference type="NCBI Taxonomy" id="1385519"/>
    <lineage>
        <taxon>Bacteria</taxon>
        <taxon>Bacillati</taxon>
        <taxon>Actinomycetota</taxon>
        <taxon>Actinomycetes</taxon>
        <taxon>Micrococcales</taxon>
        <taxon>Intrasporangiaceae</taxon>
        <taxon>Knoellia</taxon>
    </lineage>
</organism>